<accession>A0A076G7U8</accession>
<reference evidence="1 2" key="1">
    <citation type="submission" date="2014-07" db="EMBL/GenBank/DDBJ databases">
        <authorList>
            <person name="Simmons-Yager K."/>
            <person name="Taylor B.J."/>
            <person name="Thorniley A.J."/>
            <person name="Dasenko M.A."/>
            <person name="Denver D.R."/>
            <person name="Garcia-Ruiz H."/>
            <person name="Hoyer J.S."/>
            <person name="Jogdeo S."/>
            <person name="Sullivan C.M."/>
            <person name="Peterson M.R."/>
            <person name="Rowley E.R."/>
            <person name="Schnitzler C.E."/>
            <person name="Vining K.J."/>
            <person name="Almabruk K.H."/>
            <person name="Banawas S."/>
            <person name="Beatty C."/>
            <person name="Bullock C.J."/>
            <person name="Cappellazzi J.E."/>
            <person name="Chagani S.E."/>
            <person name="Chatterjee P."/>
            <person name="Cram E.D."/>
            <person name="Elorriaga M.E.S.T.E.F.A."/>
            <person name="Esser M."/>
            <person name="Fellows E.J."/>
            <person name="Garcia G.R."/>
            <person name="Gullaba J.M."/>
            <person name="Kinsley M.A."/>
            <person name="Luo F."/>
            <person name="Mcginnis M."/>
            <person name="Paquette C.E."/>
            <person name="Reddekopp R.L."/>
            <person name="Rosen K.L."/>
            <person name="Sahlfeld L.M."/>
            <person name="Vondras A.M."/>
            <person name="Wang J.X."/>
            <person name="Weiss E.S."/>
            <person name="Wernick R."/>
            <person name="Abuelizz H.A."/>
            <person name="Amaro Y."/>
            <person name="Archer C.L."/>
            <person name="Basu A."/>
            <person name="Bellinger M.R."/>
            <person name="Johnson S.F."/>
            <person name="Kitchen S.A."/>
            <person name="Li M."/>
            <person name="Morey-Castro K.E."/>
            <person name="Lavalleur H.J."/>
            <person name="Rangel L.J."/>
            <person name="Ree J.F."/>
            <person name="Shay S.D."/>
            <person name="Sheng Y."/>
            <person name="Smyth J.C."/>
            <person name="Stamm E.A."/>
            <person name="Taylor C.R."/>
            <person name="Vining O.B."/>
            <person name="Wanzeck K.M."/>
            <person name="Watson G."/>
            <person name="Bruck A.J."/>
            <person name="Anders K.R."/>
            <person name="Braun M.A."/>
            <person name="Delesalle V.A."/>
            <person name="Hughes L.E."/>
            <person name="Ware V.C."/>
            <person name="Bradley K.W."/>
            <person name="Barker L.P."/>
            <person name="Asai D.J."/>
            <person name="Bowman C.A."/>
            <person name="Russell D.A."/>
            <person name="Pope W.H."/>
            <person name="Jacobs-Sera D."/>
            <person name="Hendrix R.W."/>
            <person name="Hatfull G.F."/>
        </authorList>
    </citation>
    <scope>NUCLEOTIDE SEQUENCE [LARGE SCALE GENOMIC DNA]</scope>
</reference>
<dbReference type="GeneID" id="23680219"/>
<dbReference type="RefSeq" id="YP_009125431.1">
    <property type="nucleotide sequence ID" value="NC_026597.1"/>
</dbReference>
<name>A0A076G7U8_9CAUD</name>
<dbReference type="KEGG" id="vg:23680219"/>
<keyword evidence="2" id="KW-1185">Reference proteome</keyword>
<evidence type="ECO:0000313" key="1">
    <source>
        <dbReference type="EMBL" id="AII28196.1"/>
    </source>
</evidence>
<sequence>MKGRHRATRYSRRVSDLQAELAHEQRPVVVAQPMPPATAQMLADSYAHTAGRSA</sequence>
<protein>
    <submittedName>
        <fullName evidence="1">Uncharacterized protein</fullName>
    </submittedName>
</protein>
<proteinExistence type="predicted"/>
<organism evidence="1 2">
    <name type="scientific">Mycobacterium phage Sparky</name>
    <dbReference type="NCBI Taxonomy" id="1527493"/>
    <lineage>
        <taxon>Viruses</taxon>
        <taxon>Duplodnaviria</taxon>
        <taxon>Heunggongvirae</taxon>
        <taxon>Uroviricota</taxon>
        <taxon>Caudoviricetes</taxon>
        <taxon>Sparkyvirus</taxon>
        <taxon>Sparkyvirus sparky</taxon>
    </lineage>
</organism>
<evidence type="ECO:0000313" key="2">
    <source>
        <dbReference type="Proteomes" id="UP000028659"/>
    </source>
</evidence>
<dbReference type="EMBL" id="KM083128">
    <property type="protein sequence ID" value="AII28196.1"/>
    <property type="molecule type" value="Genomic_DNA"/>
</dbReference>
<gene>
    <name evidence="1" type="primary">52</name>
    <name evidence="1" type="ORF">PBI_SPARKY_52</name>
</gene>
<dbReference type="Proteomes" id="UP000028659">
    <property type="component" value="Genome"/>
</dbReference>